<dbReference type="InterPro" id="IPR046960">
    <property type="entry name" value="PPR_At4g14850-like_plant"/>
</dbReference>
<dbReference type="NCBIfam" id="TIGR00756">
    <property type="entry name" value="PPR"/>
    <property type="match status" value="1"/>
</dbReference>
<dbReference type="PANTHER" id="PTHR47926">
    <property type="entry name" value="PENTATRICOPEPTIDE REPEAT-CONTAINING PROTEIN"/>
    <property type="match status" value="1"/>
</dbReference>
<sequence length="123" mass="14007">MPERDNISWTAMIKGRHRMVHPSSSNPRFAAADEFSMVSSLTTCEHLGALELGEWIKAYTGKHKIKVDIHLVNVDIDMYFKCGNVEKALMIFSRMPCRDKFTWTAMIIGLATNGNEIEARYVL</sequence>
<dbReference type="EMBL" id="MLFT02000007">
    <property type="protein sequence ID" value="PHT42954.1"/>
    <property type="molecule type" value="Genomic_DNA"/>
</dbReference>
<comment type="caution">
    <text evidence="2">The sequence shown here is derived from an EMBL/GenBank/DDBJ whole genome shotgun (WGS) entry which is preliminary data.</text>
</comment>
<organism evidence="2 3">
    <name type="scientific">Capsicum baccatum</name>
    <name type="common">Peruvian pepper</name>
    <dbReference type="NCBI Taxonomy" id="33114"/>
    <lineage>
        <taxon>Eukaryota</taxon>
        <taxon>Viridiplantae</taxon>
        <taxon>Streptophyta</taxon>
        <taxon>Embryophyta</taxon>
        <taxon>Tracheophyta</taxon>
        <taxon>Spermatophyta</taxon>
        <taxon>Magnoliopsida</taxon>
        <taxon>eudicotyledons</taxon>
        <taxon>Gunneridae</taxon>
        <taxon>Pentapetalae</taxon>
        <taxon>asterids</taxon>
        <taxon>lamiids</taxon>
        <taxon>Solanales</taxon>
        <taxon>Solanaceae</taxon>
        <taxon>Solanoideae</taxon>
        <taxon>Capsiceae</taxon>
        <taxon>Capsicum</taxon>
    </lineage>
</organism>
<dbReference type="Proteomes" id="UP000224567">
    <property type="component" value="Unassembled WGS sequence"/>
</dbReference>
<dbReference type="InterPro" id="IPR002885">
    <property type="entry name" value="PPR_rpt"/>
</dbReference>
<evidence type="ECO:0000256" key="1">
    <source>
        <dbReference type="ARBA" id="ARBA00022737"/>
    </source>
</evidence>
<dbReference type="AlphaFoldDB" id="A0A2G2WCH1"/>
<gene>
    <name evidence="2" type="ORF">CQW23_16979</name>
</gene>
<evidence type="ECO:0000313" key="2">
    <source>
        <dbReference type="EMBL" id="PHT42954.1"/>
    </source>
</evidence>
<dbReference type="Pfam" id="PF01535">
    <property type="entry name" value="PPR"/>
    <property type="match status" value="2"/>
</dbReference>
<dbReference type="STRING" id="33114.A0A2G2WCH1"/>
<dbReference type="PANTHER" id="PTHR47926:SF492">
    <property type="entry name" value="DYW DOMAIN-CONTAINING PROTEIN"/>
    <property type="match status" value="1"/>
</dbReference>
<dbReference type="InterPro" id="IPR011990">
    <property type="entry name" value="TPR-like_helical_dom_sf"/>
</dbReference>
<reference evidence="3" key="2">
    <citation type="journal article" date="2017" name="J. Anim. Genet.">
        <title>Multiple reference genome sequences of hot pepper reveal the massive evolution of plant disease resistance genes by retroduplication.</title>
        <authorList>
            <person name="Kim S."/>
            <person name="Park J."/>
            <person name="Yeom S.-I."/>
            <person name="Kim Y.-M."/>
            <person name="Seo E."/>
            <person name="Kim K.-T."/>
            <person name="Kim M.-S."/>
            <person name="Lee J.M."/>
            <person name="Cheong K."/>
            <person name="Shin H.-S."/>
            <person name="Kim S.-B."/>
            <person name="Han K."/>
            <person name="Lee J."/>
            <person name="Park M."/>
            <person name="Lee H.-A."/>
            <person name="Lee H.-Y."/>
            <person name="Lee Y."/>
            <person name="Oh S."/>
            <person name="Lee J.H."/>
            <person name="Choi E."/>
            <person name="Choi E."/>
            <person name="Lee S.E."/>
            <person name="Jeon J."/>
            <person name="Kim H."/>
            <person name="Choi G."/>
            <person name="Song H."/>
            <person name="Lee J."/>
            <person name="Lee S.-C."/>
            <person name="Kwon J.-K."/>
            <person name="Lee H.-Y."/>
            <person name="Koo N."/>
            <person name="Hong Y."/>
            <person name="Kim R.W."/>
            <person name="Kang W.-H."/>
            <person name="Huh J.H."/>
            <person name="Kang B.-C."/>
            <person name="Yang T.-J."/>
            <person name="Lee Y.-H."/>
            <person name="Bennetzen J.L."/>
            <person name="Choi D."/>
        </authorList>
    </citation>
    <scope>NUCLEOTIDE SEQUENCE [LARGE SCALE GENOMIC DNA]</scope>
    <source>
        <strain evidence="3">cv. PBC81</strain>
    </source>
</reference>
<proteinExistence type="predicted"/>
<dbReference type="GO" id="GO:0009451">
    <property type="term" value="P:RNA modification"/>
    <property type="evidence" value="ECO:0007669"/>
    <property type="project" value="InterPro"/>
</dbReference>
<dbReference type="Gene3D" id="1.25.40.10">
    <property type="entry name" value="Tetratricopeptide repeat domain"/>
    <property type="match status" value="1"/>
</dbReference>
<reference evidence="2 3" key="1">
    <citation type="journal article" date="2017" name="Genome Biol.">
        <title>New reference genome sequences of hot pepper reveal the massive evolution of plant disease-resistance genes by retroduplication.</title>
        <authorList>
            <person name="Kim S."/>
            <person name="Park J."/>
            <person name="Yeom S.I."/>
            <person name="Kim Y.M."/>
            <person name="Seo E."/>
            <person name="Kim K.T."/>
            <person name="Kim M.S."/>
            <person name="Lee J.M."/>
            <person name="Cheong K."/>
            <person name="Shin H.S."/>
            <person name="Kim S.B."/>
            <person name="Han K."/>
            <person name="Lee J."/>
            <person name="Park M."/>
            <person name="Lee H.A."/>
            <person name="Lee H.Y."/>
            <person name="Lee Y."/>
            <person name="Oh S."/>
            <person name="Lee J.H."/>
            <person name="Choi E."/>
            <person name="Choi E."/>
            <person name="Lee S.E."/>
            <person name="Jeon J."/>
            <person name="Kim H."/>
            <person name="Choi G."/>
            <person name="Song H."/>
            <person name="Lee J."/>
            <person name="Lee S.C."/>
            <person name="Kwon J.K."/>
            <person name="Lee H.Y."/>
            <person name="Koo N."/>
            <person name="Hong Y."/>
            <person name="Kim R.W."/>
            <person name="Kang W.H."/>
            <person name="Huh J.H."/>
            <person name="Kang B.C."/>
            <person name="Yang T.J."/>
            <person name="Lee Y.H."/>
            <person name="Bennetzen J.L."/>
            <person name="Choi D."/>
        </authorList>
    </citation>
    <scope>NUCLEOTIDE SEQUENCE [LARGE SCALE GENOMIC DNA]</scope>
    <source>
        <strain evidence="3">cv. PBC81</strain>
    </source>
</reference>
<keyword evidence="1" id="KW-0677">Repeat</keyword>
<keyword evidence="3" id="KW-1185">Reference proteome</keyword>
<dbReference type="GO" id="GO:0003723">
    <property type="term" value="F:RNA binding"/>
    <property type="evidence" value="ECO:0007669"/>
    <property type="project" value="InterPro"/>
</dbReference>
<dbReference type="OrthoDB" id="185373at2759"/>
<accession>A0A2G2WCH1</accession>
<name>A0A2G2WCH1_CAPBA</name>
<protein>
    <submittedName>
        <fullName evidence="2">Pentatricopeptide repeat-containing protein</fullName>
    </submittedName>
</protein>
<evidence type="ECO:0000313" key="3">
    <source>
        <dbReference type="Proteomes" id="UP000224567"/>
    </source>
</evidence>